<protein>
    <submittedName>
        <fullName evidence="3">Uncharacterized protein</fullName>
    </submittedName>
</protein>
<evidence type="ECO:0000313" key="3">
    <source>
        <dbReference type="EMBL" id="WMV36380.1"/>
    </source>
</evidence>
<evidence type="ECO:0000256" key="1">
    <source>
        <dbReference type="SAM" id="MobiDB-lite"/>
    </source>
</evidence>
<feature type="region of interest" description="Disordered" evidence="1">
    <location>
        <begin position="25"/>
        <end position="46"/>
    </location>
</feature>
<name>A0AAF0R8R3_SOLVR</name>
<keyword evidence="2" id="KW-0732">Signal</keyword>
<dbReference type="EMBL" id="CP133618">
    <property type="protein sequence ID" value="WMV36380.1"/>
    <property type="molecule type" value="Genomic_DNA"/>
</dbReference>
<feature type="chain" id="PRO_5042055864" evidence="2">
    <location>
        <begin position="20"/>
        <end position="110"/>
    </location>
</feature>
<evidence type="ECO:0000313" key="4">
    <source>
        <dbReference type="Proteomes" id="UP001234989"/>
    </source>
</evidence>
<sequence>MIQAKTILVLSLLATLLLSQYCKTSASTDIPPSTFKPPSQTPPLEEGQLCCPKTQDINVQIKRRARIVPITPNVGARQRSRSSSAIGKQISSLQVYSPLFYLLSFSFFLL</sequence>
<feature type="signal peptide" evidence="2">
    <location>
        <begin position="1"/>
        <end position="19"/>
    </location>
</feature>
<reference evidence="3" key="1">
    <citation type="submission" date="2023-08" db="EMBL/GenBank/DDBJ databases">
        <title>A de novo genome assembly of Solanum verrucosum Schlechtendal, a Mexican diploid species geographically isolated from the other diploid A-genome species in potato relatives.</title>
        <authorList>
            <person name="Hosaka K."/>
        </authorList>
    </citation>
    <scope>NUCLEOTIDE SEQUENCE</scope>
    <source>
        <tissue evidence="3">Young leaves</tissue>
    </source>
</reference>
<keyword evidence="4" id="KW-1185">Reference proteome</keyword>
<organism evidence="3 4">
    <name type="scientific">Solanum verrucosum</name>
    <dbReference type="NCBI Taxonomy" id="315347"/>
    <lineage>
        <taxon>Eukaryota</taxon>
        <taxon>Viridiplantae</taxon>
        <taxon>Streptophyta</taxon>
        <taxon>Embryophyta</taxon>
        <taxon>Tracheophyta</taxon>
        <taxon>Spermatophyta</taxon>
        <taxon>Magnoliopsida</taxon>
        <taxon>eudicotyledons</taxon>
        <taxon>Gunneridae</taxon>
        <taxon>Pentapetalae</taxon>
        <taxon>asterids</taxon>
        <taxon>lamiids</taxon>
        <taxon>Solanales</taxon>
        <taxon>Solanaceae</taxon>
        <taxon>Solanoideae</taxon>
        <taxon>Solaneae</taxon>
        <taxon>Solanum</taxon>
    </lineage>
</organism>
<evidence type="ECO:0000256" key="2">
    <source>
        <dbReference type="SAM" id="SignalP"/>
    </source>
</evidence>
<gene>
    <name evidence="3" type="ORF">MTR67_029765</name>
</gene>
<proteinExistence type="predicted"/>
<dbReference type="Proteomes" id="UP001234989">
    <property type="component" value="Chromosome 7"/>
</dbReference>
<accession>A0AAF0R8R3</accession>
<dbReference type="AlphaFoldDB" id="A0AAF0R8R3"/>